<dbReference type="InterPro" id="IPR004114">
    <property type="entry name" value="THUMP_dom"/>
</dbReference>
<evidence type="ECO:0000259" key="2">
    <source>
        <dbReference type="PROSITE" id="PS51165"/>
    </source>
</evidence>
<name>A0A9P8P122_9ASCO</name>
<keyword evidence="4" id="KW-1185">Reference proteome</keyword>
<dbReference type="EMBL" id="JAEUBE010000375">
    <property type="protein sequence ID" value="KAH3663345.1"/>
    <property type="molecule type" value="Genomic_DNA"/>
</dbReference>
<evidence type="ECO:0000313" key="4">
    <source>
        <dbReference type="Proteomes" id="UP000769157"/>
    </source>
</evidence>
<dbReference type="AlphaFoldDB" id="A0A9P8P122"/>
<dbReference type="CDD" id="cd11717">
    <property type="entry name" value="THUMP_THUMPD1_like"/>
    <property type="match status" value="1"/>
</dbReference>
<dbReference type="GO" id="GO:0003723">
    <property type="term" value="F:RNA binding"/>
    <property type="evidence" value="ECO:0007669"/>
    <property type="project" value="UniProtKB-UniRule"/>
</dbReference>
<feature type="domain" description="THUMP" evidence="2">
    <location>
        <begin position="131"/>
        <end position="232"/>
    </location>
</feature>
<reference evidence="3" key="2">
    <citation type="submission" date="2021-01" db="EMBL/GenBank/DDBJ databases">
        <authorList>
            <person name="Schikora-Tamarit M.A."/>
        </authorList>
    </citation>
    <scope>NUCLEOTIDE SEQUENCE</scope>
    <source>
        <strain evidence="3">CBS6075</strain>
    </source>
</reference>
<dbReference type="SUPFAM" id="SSF143437">
    <property type="entry name" value="THUMP domain-like"/>
    <property type="match status" value="1"/>
</dbReference>
<dbReference type="GO" id="GO:0006400">
    <property type="term" value="P:tRNA modification"/>
    <property type="evidence" value="ECO:0007669"/>
    <property type="project" value="InterPro"/>
</dbReference>
<dbReference type="GeneID" id="70237299"/>
<gene>
    <name evidence="3" type="ORF">OGAPHI_005335</name>
</gene>
<dbReference type="RefSeq" id="XP_046059768.1">
    <property type="nucleotide sequence ID" value="XM_046206508.1"/>
</dbReference>
<dbReference type="PANTHER" id="PTHR13452:SF10">
    <property type="entry name" value="THUMP DOMAIN-CONTAINING PROTEIN 1"/>
    <property type="match status" value="1"/>
</dbReference>
<accession>A0A9P8P122</accession>
<protein>
    <recommendedName>
        <fullName evidence="2">THUMP domain-containing protein</fullName>
    </recommendedName>
</protein>
<proteinExistence type="predicted"/>
<evidence type="ECO:0000313" key="3">
    <source>
        <dbReference type="EMBL" id="KAH3663345.1"/>
    </source>
</evidence>
<dbReference type="Gene3D" id="3.30.2300.10">
    <property type="entry name" value="THUMP superfamily"/>
    <property type="match status" value="1"/>
</dbReference>
<reference evidence="3" key="1">
    <citation type="journal article" date="2021" name="Open Biol.">
        <title>Shared evolutionary footprints suggest mitochondrial oxidative damage underlies multiple complex I losses in fungi.</title>
        <authorList>
            <person name="Schikora-Tamarit M.A."/>
            <person name="Marcet-Houben M."/>
            <person name="Nosek J."/>
            <person name="Gabaldon T."/>
        </authorList>
    </citation>
    <scope>NUCLEOTIDE SEQUENCE</scope>
    <source>
        <strain evidence="3">CBS6075</strain>
    </source>
</reference>
<organism evidence="3 4">
    <name type="scientific">Ogataea philodendri</name>
    <dbReference type="NCBI Taxonomy" id="1378263"/>
    <lineage>
        <taxon>Eukaryota</taxon>
        <taxon>Fungi</taxon>
        <taxon>Dikarya</taxon>
        <taxon>Ascomycota</taxon>
        <taxon>Saccharomycotina</taxon>
        <taxon>Pichiomycetes</taxon>
        <taxon>Pichiales</taxon>
        <taxon>Pichiaceae</taxon>
        <taxon>Ogataea</taxon>
    </lineage>
</organism>
<sequence length="263" mass="30119">MGKRAHSGGGQAKRFKTGVLVEPGQVGIYASCNRHKEGAGAKELKQLLNDRWREYFPVDQQEATDSADEDHKEESIEDSIKRELAELNKTNQDAKMKEFVKEMNINCDSLIFIKTRKPIVPSLFVARVCDELYESKAKNTRFLQKLTPIDYSCNATETEFVKMAEKAFAGHFDNGESYSINLIKRNFSIIDREKFNELIAQQLPDHRLNYRTPDKMINIFCFKNNIGISVVDFASYNSRSKYNLQQLFDKANGLDQDTPAPDK</sequence>
<dbReference type="Proteomes" id="UP000769157">
    <property type="component" value="Unassembled WGS sequence"/>
</dbReference>
<dbReference type="PANTHER" id="PTHR13452">
    <property type="entry name" value="THUMP DOMAIN CONTAINING PROTEIN 1-RELATED"/>
    <property type="match status" value="1"/>
</dbReference>
<keyword evidence="1" id="KW-0694">RNA-binding</keyword>
<dbReference type="PROSITE" id="PS51165">
    <property type="entry name" value="THUMP"/>
    <property type="match status" value="1"/>
</dbReference>
<dbReference type="InterPro" id="IPR040183">
    <property type="entry name" value="THUMPD1-like"/>
</dbReference>
<dbReference type="OrthoDB" id="367221at2759"/>
<comment type="caution">
    <text evidence="3">The sequence shown here is derived from an EMBL/GenBank/DDBJ whole genome shotgun (WGS) entry which is preliminary data.</text>
</comment>
<evidence type="ECO:0000256" key="1">
    <source>
        <dbReference type="PROSITE-ProRule" id="PRU00529"/>
    </source>
</evidence>
<dbReference type="Pfam" id="PF02926">
    <property type="entry name" value="THUMP"/>
    <property type="match status" value="1"/>
</dbReference>